<reference evidence="2 4" key="1">
    <citation type="journal article" date="2012" name="Nature">
        <title>Algal genomes reveal evolutionary mosaicism and the fate of nucleomorphs.</title>
        <authorList>
            <consortium name="DOE Joint Genome Institute"/>
            <person name="Curtis B.A."/>
            <person name="Tanifuji G."/>
            <person name="Burki F."/>
            <person name="Gruber A."/>
            <person name="Irimia M."/>
            <person name="Maruyama S."/>
            <person name="Arias M.C."/>
            <person name="Ball S.G."/>
            <person name="Gile G.H."/>
            <person name="Hirakawa Y."/>
            <person name="Hopkins J.F."/>
            <person name="Kuo A."/>
            <person name="Rensing S.A."/>
            <person name="Schmutz J."/>
            <person name="Symeonidi A."/>
            <person name="Elias M."/>
            <person name="Eveleigh R.J."/>
            <person name="Herman E.K."/>
            <person name="Klute M.J."/>
            <person name="Nakayama T."/>
            <person name="Obornik M."/>
            <person name="Reyes-Prieto A."/>
            <person name="Armbrust E.V."/>
            <person name="Aves S.J."/>
            <person name="Beiko R.G."/>
            <person name="Coutinho P."/>
            <person name="Dacks J.B."/>
            <person name="Durnford D.G."/>
            <person name="Fast N.M."/>
            <person name="Green B.R."/>
            <person name="Grisdale C.J."/>
            <person name="Hempel F."/>
            <person name="Henrissat B."/>
            <person name="Hoppner M.P."/>
            <person name="Ishida K."/>
            <person name="Kim E."/>
            <person name="Koreny L."/>
            <person name="Kroth P.G."/>
            <person name="Liu Y."/>
            <person name="Malik S.B."/>
            <person name="Maier U.G."/>
            <person name="McRose D."/>
            <person name="Mock T."/>
            <person name="Neilson J.A."/>
            <person name="Onodera N.T."/>
            <person name="Poole A.M."/>
            <person name="Pritham E.J."/>
            <person name="Richards T.A."/>
            <person name="Rocap G."/>
            <person name="Roy S.W."/>
            <person name="Sarai C."/>
            <person name="Schaack S."/>
            <person name="Shirato S."/>
            <person name="Slamovits C.H."/>
            <person name="Spencer D.F."/>
            <person name="Suzuki S."/>
            <person name="Worden A.Z."/>
            <person name="Zauner S."/>
            <person name="Barry K."/>
            <person name="Bell C."/>
            <person name="Bharti A.K."/>
            <person name="Crow J.A."/>
            <person name="Grimwood J."/>
            <person name="Kramer R."/>
            <person name="Lindquist E."/>
            <person name="Lucas S."/>
            <person name="Salamov A."/>
            <person name="McFadden G.I."/>
            <person name="Lane C.E."/>
            <person name="Keeling P.J."/>
            <person name="Gray M.W."/>
            <person name="Grigoriev I.V."/>
            <person name="Archibald J.M."/>
        </authorList>
    </citation>
    <scope>NUCLEOTIDE SEQUENCE</scope>
    <source>
        <strain evidence="2 4">CCMP2712</strain>
    </source>
</reference>
<dbReference type="Proteomes" id="UP000011087">
    <property type="component" value="Unassembled WGS sequence"/>
</dbReference>
<dbReference type="HOGENOM" id="CLU_1117494_0_0_1"/>
<dbReference type="PaxDb" id="55529-EKX55047"/>
<dbReference type="EMBL" id="JH992966">
    <property type="protein sequence ID" value="EKX55047.1"/>
    <property type="molecule type" value="Genomic_DNA"/>
</dbReference>
<dbReference type="KEGG" id="gtt:GUITHDRAFT_131990"/>
<dbReference type="AlphaFoldDB" id="L1K378"/>
<name>L1K378_GUITC</name>
<protein>
    <submittedName>
        <fullName evidence="2 3">Uncharacterized protein</fullName>
    </submittedName>
</protein>
<gene>
    <name evidence="2" type="ORF">GUITHDRAFT_131990</name>
</gene>
<feature type="region of interest" description="Disordered" evidence="1">
    <location>
        <begin position="22"/>
        <end position="43"/>
    </location>
</feature>
<reference evidence="4" key="2">
    <citation type="submission" date="2012-11" db="EMBL/GenBank/DDBJ databases">
        <authorList>
            <person name="Kuo A."/>
            <person name="Curtis B.A."/>
            <person name="Tanifuji G."/>
            <person name="Burki F."/>
            <person name="Gruber A."/>
            <person name="Irimia M."/>
            <person name="Maruyama S."/>
            <person name="Arias M.C."/>
            <person name="Ball S.G."/>
            <person name="Gile G.H."/>
            <person name="Hirakawa Y."/>
            <person name="Hopkins J.F."/>
            <person name="Rensing S.A."/>
            <person name="Schmutz J."/>
            <person name="Symeonidi A."/>
            <person name="Elias M."/>
            <person name="Eveleigh R.J."/>
            <person name="Herman E.K."/>
            <person name="Klute M.J."/>
            <person name="Nakayama T."/>
            <person name="Obornik M."/>
            <person name="Reyes-Prieto A."/>
            <person name="Armbrust E.V."/>
            <person name="Aves S.J."/>
            <person name="Beiko R.G."/>
            <person name="Coutinho P."/>
            <person name="Dacks J.B."/>
            <person name="Durnford D.G."/>
            <person name="Fast N.M."/>
            <person name="Green B.R."/>
            <person name="Grisdale C."/>
            <person name="Hempe F."/>
            <person name="Henrissat B."/>
            <person name="Hoppner M.P."/>
            <person name="Ishida K.-I."/>
            <person name="Kim E."/>
            <person name="Koreny L."/>
            <person name="Kroth P.G."/>
            <person name="Liu Y."/>
            <person name="Malik S.-B."/>
            <person name="Maier U.G."/>
            <person name="McRose D."/>
            <person name="Mock T."/>
            <person name="Neilson J.A."/>
            <person name="Onodera N.T."/>
            <person name="Poole A.M."/>
            <person name="Pritham E.J."/>
            <person name="Richards T.A."/>
            <person name="Rocap G."/>
            <person name="Roy S.W."/>
            <person name="Sarai C."/>
            <person name="Schaack S."/>
            <person name="Shirato S."/>
            <person name="Slamovits C.H."/>
            <person name="Spencer D.F."/>
            <person name="Suzuki S."/>
            <person name="Worden A.Z."/>
            <person name="Zauner S."/>
            <person name="Barry K."/>
            <person name="Bell C."/>
            <person name="Bharti A.K."/>
            <person name="Crow J.A."/>
            <person name="Grimwood J."/>
            <person name="Kramer R."/>
            <person name="Lindquist E."/>
            <person name="Lucas S."/>
            <person name="Salamov A."/>
            <person name="McFadden G.I."/>
            <person name="Lane C.E."/>
            <person name="Keeling P.J."/>
            <person name="Gray M.W."/>
            <person name="Grigoriev I.V."/>
            <person name="Archibald J.M."/>
        </authorList>
    </citation>
    <scope>NUCLEOTIDE SEQUENCE</scope>
    <source>
        <strain evidence="4">CCMP2712</strain>
    </source>
</reference>
<evidence type="ECO:0000313" key="2">
    <source>
        <dbReference type="EMBL" id="EKX55047.1"/>
    </source>
</evidence>
<keyword evidence="4" id="KW-1185">Reference proteome</keyword>
<dbReference type="GeneID" id="17311545"/>
<reference evidence="3" key="3">
    <citation type="submission" date="2016-03" db="UniProtKB">
        <authorList>
            <consortium name="EnsemblProtists"/>
        </authorList>
    </citation>
    <scope>IDENTIFICATION</scope>
</reference>
<proteinExistence type="predicted"/>
<dbReference type="EnsemblProtists" id="EKX55047">
    <property type="protein sequence ID" value="EKX55047"/>
    <property type="gene ID" value="GUITHDRAFT_131990"/>
</dbReference>
<evidence type="ECO:0000313" key="3">
    <source>
        <dbReference type="EnsemblProtists" id="EKX55047"/>
    </source>
</evidence>
<organism evidence="2">
    <name type="scientific">Guillardia theta (strain CCMP2712)</name>
    <name type="common">Cryptophyte</name>
    <dbReference type="NCBI Taxonomy" id="905079"/>
    <lineage>
        <taxon>Eukaryota</taxon>
        <taxon>Cryptophyceae</taxon>
        <taxon>Pyrenomonadales</taxon>
        <taxon>Geminigeraceae</taxon>
        <taxon>Guillardia</taxon>
    </lineage>
</organism>
<dbReference type="RefSeq" id="XP_005842027.1">
    <property type="nucleotide sequence ID" value="XM_005841970.1"/>
</dbReference>
<evidence type="ECO:0000256" key="1">
    <source>
        <dbReference type="SAM" id="MobiDB-lite"/>
    </source>
</evidence>
<sequence length="249" mass="27381">MREISSLTELVKILDKTFLEAENSQGQHDSSRPANPAPAANRQNIASLDKDTIRLGKYLLVKHLLVKYLLVKYLLIHRFLNSTQGPDPLDADNVTRCNQLQARRKAAAADAGLLHLELWVGAVVAGELQGDEDVVLHAPHLPAQRELVLVEDRHRALDLVGVGLQLLPEPALHPAGFTAHKVLPQVDAPVPQHRVEHRAHGVLDLQRRHHAVPLRPVVDAEADVAQAVEVLMVVLRLEAPGNDQNQPGL</sequence>
<evidence type="ECO:0000313" key="4">
    <source>
        <dbReference type="Proteomes" id="UP000011087"/>
    </source>
</evidence>
<accession>L1K378</accession>